<keyword evidence="1" id="KW-0812">Transmembrane</keyword>
<keyword evidence="1" id="KW-1133">Transmembrane helix</keyword>
<evidence type="ECO:0000313" key="2">
    <source>
        <dbReference type="EMBL" id="CAL4124177.1"/>
    </source>
</evidence>
<dbReference type="EMBL" id="CAXKWB010022204">
    <property type="protein sequence ID" value="CAL4124177.1"/>
    <property type="molecule type" value="Genomic_DNA"/>
</dbReference>
<dbReference type="Proteomes" id="UP001497623">
    <property type="component" value="Unassembled WGS sequence"/>
</dbReference>
<protein>
    <submittedName>
        <fullName evidence="2">Uncharacterized protein</fullName>
    </submittedName>
</protein>
<accession>A0AAV2RJ09</accession>
<name>A0AAV2RJ09_MEGNR</name>
<dbReference type="AlphaFoldDB" id="A0AAV2RJ09"/>
<keyword evidence="3" id="KW-1185">Reference proteome</keyword>
<keyword evidence="1" id="KW-0472">Membrane</keyword>
<evidence type="ECO:0000313" key="3">
    <source>
        <dbReference type="Proteomes" id="UP001497623"/>
    </source>
</evidence>
<sequence>GSNQKDSGVEFGDIIYVFPIAVCVFHLFISCKHSTDLIHGQHDKLRNKLRAIMTTLLVDRMEVSKDNEKKFKRVELLYKNTKDFKPQAEVYGGFKINYTFFAKVLLFMFAYSKLFYKGLVNKEH</sequence>
<reference evidence="2 3" key="1">
    <citation type="submission" date="2024-05" db="EMBL/GenBank/DDBJ databases">
        <authorList>
            <person name="Wallberg A."/>
        </authorList>
    </citation>
    <scope>NUCLEOTIDE SEQUENCE [LARGE SCALE GENOMIC DNA]</scope>
</reference>
<comment type="caution">
    <text evidence="2">The sequence shown here is derived from an EMBL/GenBank/DDBJ whole genome shotgun (WGS) entry which is preliminary data.</text>
</comment>
<organism evidence="2 3">
    <name type="scientific">Meganyctiphanes norvegica</name>
    <name type="common">Northern krill</name>
    <name type="synonym">Thysanopoda norvegica</name>
    <dbReference type="NCBI Taxonomy" id="48144"/>
    <lineage>
        <taxon>Eukaryota</taxon>
        <taxon>Metazoa</taxon>
        <taxon>Ecdysozoa</taxon>
        <taxon>Arthropoda</taxon>
        <taxon>Crustacea</taxon>
        <taxon>Multicrustacea</taxon>
        <taxon>Malacostraca</taxon>
        <taxon>Eumalacostraca</taxon>
        <taxon>Eucarida</taxon>
        <taxon>Euphausiacea</taxon>
        <taxon>Euphausiidae</taxon>
        <taxon>Meganyctiphanes</taxon>
    </lineage>
</organism>
<evidence type="ECO:0000256" key="1">
    <source>
        <dbReference type="SAM" id="Phobius"/>
    </source>
</evidence>
<feature type="non-terminal residue" evidence="2">
    <location>
        <position position="1"/>
    </location>
</feature>
<proteinExistence type="predicted"/>
<gene>
    <name evidence="2" type="ORF">MNOR_LOCUS24313</name>
</gene>
<feature type="transmembrane region" description="Helical" evidence="1">
    <location>
        <begin position="14"/>
        <end position="31"/>
    </location>
</feature>